<evidence type="ECO:0008006" key="4">
    <source>
        <dbReference type="Google" id="ProtNLM"/>
    </source>
</evidence>
<keyword evidence="3" id="KW-1185">Reference proteome</keyword>
<name>A0ABT6KKU9_9MICO</name>
<feature type="transmembrane region" description="Helical" evidence="1">
    <location>
        <begin position="9"/>
        <end position="33"/>
    </location>
</feature>
<sequence>MTWLQRERWYLVALVVVAPLAVLVALSAGWFSYVEREEGRVVRVEREADVQYAGATWSVTGAGVLSSSDEAAEGLGLVDGTSLVFVELRVEPGSAAPDCTLRLIDASDTRHWNPASYADVDLEADEDAETYCSPDAVAPYTLQSWFVVPDDAVDDARLQLSARDSLPELLDFDL</sequence>
<protein>
    <recommendedName>
        <fullName evidence="4">DUF4352 domain-containing protein</fullName>
    </recommendedName>
</protein>
<keyword evidence="1" id="KW-0812">Transmembrane</keyword>
<dbReference type="EMBL" id="JARXVQ010000001">
    <property type="protein sequence ID" value="MDH6180621.1"/>
    <property type="molecule type" value="Genomic_DNA"/>
</dbReference>
<dbReference type="Proteomes" id="UP001160142">
    <property type="component" value="Unassembled WGS sequence"/>
</dbReference>
<evidence type="ECO:0000256" key="1">
    <source>
        <dbReference type="SAM" id="Phobius"/>
    </source>
</evidence>
<proteinExistence type="predicted"/>
<keyword evidence="1" id="KW-0472">Membrane</keyword>
<evidence type="ECO:0000313" key="3">
    <source>
        <dbReference type="Proteomes" id="UP001160142"/>
    </source>
</evidence>
<keyword evidence="1" id="KW-1133">Transmembrane helix</keyword>
<reference evidence="2 3" key="1">
    <citation type="submission" date="2023-04" db="EMBL/GenBank/DDBJ databases">
        <title>Genome Encyclopedia of Bacteria and Archaea VI: Functional Genomics of Type Strains.</title>
        <authorList>
            <person name="Whitman W."/>
        </authorList>
    </citation>
    <scope>NUCLEOTIDE SEQUENCE [LARGE SCALE GENOMIC DNA]</scope>
    <source>
        <strain evidence="2 3">SG_E_30_P1</strain>
    </source>
</reference>
<accession>A0ABT6KKU9</accession>
<comment type="caution">
    <text evidence="2">The sequence shown here is derived from an EMBL/GenBank/DDBJ whole genome shotgun (WGS) entry which is preliminary data.</text>
</comment>
<gene>
    <name evidence="2" type="ORF">M2152_000803</name>
</gene>
<evidence type="ECO:0000313" key="2">
    <source>
        <dbReference type="EMBL" id="MDH6180621.1"/>
    </source>
</evidence>
<organism evidence="2 3">
    <name type="scientific">Antiquaquibacter oligotrophicus</name>
    <dbReference type="NCBI Taxonomy" id="2880260"/>
    <lineage>
        <taxon>Bacteria</taxon>
        <taxon>Bacillati</taxon>
        <taxon>Actinomycetota</taxon>
        <taxon>Actinomycetes</taxon>
        <taxon>Micrococcales</taxon>
        <taxon>Microbacteriaceae</taxon>
        <taxon>Antiquaquibacter</taxon>
    </lineage>
</organism>